<accession>A0A4D6LVY0</accession>
<feature type="compositionally biased region" description="Acidic residues" evidence="1">
    <location>
        <begin position="271"/>
        <end position="282"/>
    </location>
</feature>
<evidence type="ECO:0000313" key="2">
    <source>
        <dbReference type="EMBL" id="QCD93082.1"/>
    </source>
</evidence>
<gene>
    <name evidence="2" type="ORF">DEO72_LG5g1153</name>
</gene>
<organism evidence="2 3">
    <name type="scientific">Vigna unguiculata</name>
    <name type="common">Cowpea</name>
    <dbReference type="NCBI Taxonomy" id="3917"/>
    <lineage>
        <taxon>Eukaryota</taxon>
        <taxon>Viridiplantae</taxon>
        <taxon>Streptophyta</taxon>
        <taxon>Embryophyta</taxon>
        <taxon>Tracheophyta</taxon>
        <taxon>Spermatophyta</taxon>
        <taxon>Magnoliopsida</taxon>
        <taxon>eudicotyledons</taxon>
        <taxon>Gunneridae</taxon>
        <taxon>Pentapetalae</taxon>
        <taxon>rosids</taxon>
        <taxon>fabids</taxon>
        <taxon>Fabales</taxon>
        <taxon>Fabaceae</taxon>
        <taxon>Papilionoideae</taxon>
        <taxon>50 kb inversion clade</taxon>
        <taxon>NPAAA clade</taxon>
        <taxon>indigoferoid/millettioid clade</taxon>
        <taxon>Phaseoleae</taxon>
        <taxon>Vigna</taxon>
    </lineage>
</organism>
<feature type="region of interest" description="Disordered" evidence="1">
    <location>
        <begin position="226"/>
        <end position="308"/>
    </location>
</feature>
<dbReference type="AlphaFoldDB" id="A0A4D6LVY0"/>
<keyword evidence="3" id="KW-1185">Reference proteome</keyword>
<dbReference type="Proteomes" id="UP000501690">
    <property type="component" value="Linkage Group LG5"/>
</dbReference>
<proteinExistence type="predicted"/>
<evidence type="ECO:0000256" key="1">
    <source>
        <dbReference type="SAM" id="MobiDB-lite"/>
    </source>
</evidence>
<dbReference type="EMBL" id="CP039349">
    <property type="protein sequence ID" value="QCD93082.1"/>
    <property type="molecule type" value="Genomic_DNA"/>
</dbReference>
<protein>
    <submittedName>
        <fullName evidence="2">Uncharacterized protein</fullName>
    </submittedName>
</protein>
<sequence length="308" mass="35135">MASSSSRPKHIKHIAVKITSRPAELDGWINDDEKQANFVKNWKDRNIVNSKYIDIDFFRDNGFQFQEHFAYQSLEKFVQLRGVNIILDDTVWTTIDSFQLGGEKLYVGSPNLRKMEIYKSLLRNPSSAKKCNFYKVGEDIFLMHAINSRVKINWSALVCDTIMKTTKLQMYPLPYALFLSKVFEYYNLDLADEIFVPLTHTNFIELNALHHMGFVFTDNEWTFKDDPSPSAATSPPPLSTDHSMHSDHHQIVDEEDDPVTKEAANSASVISEDESAAEEDNPQIENADNAADVATDEETYSTTDDMSD</sequence>
<evidence type="ECO:0000313" key="3">
    <source>
        <dbReference type="Proteomes" id="UP000501690"/>
    </source>
</evidence>
<feature type="compositionally biased region" description="Acidic residues" evidence="1">
    <location>
        <begin position="294"/>
        <end position="308"/>
    </location>
</feature>
<name>A0A4D6LVY0_VIGUN</name>
<reference evidence="2 3" key="1">
    <citation type="submission" date="2019-04" db="EMBL/GenBank/DDBJ databases">
        <title>An improved genome assembly and genetic linkage map for asparagus bean, Vigna unguiculata ssp. sesquipedialis.</title>
        <authorList>
            <person name="Xia Q."/>
            <person name="Zhang R."/>
            <person name="Dong Y."/>
        </authorList>
    </citation>
    <scope>NUCLEOTIDE SEQUENCE [LARGE SCALE GENOMIC DNA]</scope>
    <source>
        <tissue evidence="2">Leaf</tissue>
    </source>
</reference>
<feature type="compositionally biased region" description="Basic and acidic residues" evidence="1">
    <location>
        <begin position="242"/>
        <end position="252"/>
    </location>
</feature>